<protein>
    <recommendedName>
        <fullName evidence="4">DUF5017 domain-containing protein</fullName>
    </recommendedName>
</protein>
<feature type="signal peptide" evidence="1">
    <location>
        <begin position="1"/>
        <end position="19"/>
    </location>
</feature>
<organism evidence="2 3">
    <name type="scientific">Bacteroides sedimenti</name>
    <dbReference type="NCBI Taxonomy" id="2136147"/>
    <lineage>
        <taxon>Bacteria</taxon>
        <taxon>Pseudomonadati</taxon>
        <taxon>Bacteroidota</taxon>
        <taxon>Bacteroidia</taxon>
        <taxon>Bacteroidales</taxon>
        <taxon>Bacteroidaceae</taxon>
        <taxon>Bacteroides</taxon>
    </lineage>
</organism>
<gene>
    <name evidence="2" type="ORF">BSYN_23590</name>
</gene>
<evidence type="ECO:0000313" key="3">
    <source>
        <dbReference type="Proteomes" id="UP001496674"/>
    </source>
</evidence>
<dbReference type="RefSeq" id="WP_353331139.1">
    <property type="nucleotide sequence ID" value="NZ_AP028055.1"/>
</dbReference>
<dbReference type="Proteomes" id="UP001496674">
    <property type="component" value="Chromosome"/>
</dbReference>
<proteinExistence type="predicted"/>
<dbReference type="EMBL" id="AP028055">
    <property type="protein sequence ID" value="BEH00095.1"/>
    <property type="molecule type" value="Genomic_DNA"/>
</dbReference>
<dbReference type="PROSITE" id="PS51257">
    <property type="entry name" value="PROKAR_LIPOPROTEIN"/>
    <property type="match status" value="1"/>
</dbReference>
<keyword evidence="1" id="KW-0732">Signal</keyword>
<evidence type="ECO:0000256" key="1">
    <source>
        <dbReference type="SAM" id="SignalP"/>
    </source>
</evidence>
<reference evidence="2 3" key="1">
    <citation type="submission" date="2023-04" db="EMBL/GenBank/DDBJ databases">
        <title>Draft genome sequence of acteroides sedimenti strain YN3PY1.</title>
        <authorList>
            <person name="Yoshida N."/>
        </authorList>
    </citation>
    <scope>NUCLEOTIDE SEQUENCE [LARGE SCALE GENOMIC DNA]</scope>
    <source>
        <strain evidence="2 3">YN3PY1</strain>
    </source>
</reference>
<keyword evidence="3" id="KW-1185">Reference proteome</keyword>
<feature type="chain" id="PRO_5047320747" description="DUF5017 domain-containing protein" evidence="1">
    <location>
        <begin position="20"/>
        <end position="280"/>
    </location>
</feature>
<accession>A0ABM8IDR3</accession>
<evidence type="ECO:0008006" key="4">
    <source>
        <dbReference type="Google" id="ProtNLM"/>
    </source>
</evidence>
<evidence type="ECO:0000313" key="2">
    <source>
        <dbReference type="EMBL" id="BEH00095.1"/>
    </source>
</evidence>
<sequence length="280" mass="31916">MKNIIKIALLLLCSSGFTACEINDPVDGWARIGQQVPQTIWELSSTKVKAGDSLQFKAQYYTNGEEVEDMAVWYDLTEKTTMSATCPIVSFNYSLSIDKSVLSRENQEIISYVHSENYWDSNKKAYIFNGKFPVSNTLRPIEWKEVGDFDNAKFQTLFPDTFATAFKSGLYQKLAQATYLSDYRAVLVTAGNVTVEEFNACVDSVYNNNSASWDKFIKNDKVATLKSKFDVIPFENLIYKSSESKYMINYLKSYFAGATFRVFDKKKNQGITEKFTIEII</sequence>
<name>A0ABM8IDR3_9BACE</name>